<evidence type="ECO:0000313" key="5">
    <source>
        <dbReference type="Proteomes" id="UP001138708"/>
    </source>
</evidence>
<dbReference type="GO" id="GO:0006355">
    <property type="term" value="P:regulation of DNA-templated transcription"/>
    <property type="evidence" value="ECO:0007669"/>
    <property type="project" value="InterPro"/>
</dbReference>
<dbReference type="GO" id="GO:0003677">
    <property type="term" value="F:DNA binding"/>
    <property type="evidence" value="ECO:0007669"/>
    <property type="project" value="InterPro"/>
</dbReference>
<evidence type="ECO:0000259" key="1">
    <source>
        <dbReference type="PROSITE" id="PS50937"/>
    </source>
</evidence>
<dbReference type="SUPFAM" id="SSF46955">
    <property type="entry name" value="Putative DNA-binding domain"/>
    <property type="match status" value="1"/>
</dbReference>
<comment type="caution">
    <text evidence="2">The sequence shown here is derived from an EMBL/GenBank/DDBJ whole genome shotgun (WGS) entry which is preliminary data.</text>
</comment>
<name>A0A9X9WJG0_9PROT</name>
<evidence type="ECO:0000313" key="4">
    <source>
        <dbReference type="Proteomes" id="UP000746741"/>
    </source>
</evidence>
<dbReference type="EMBL" id="JAAVUP010000004">
    <property type="protein sequence ID" value="NKE18238.1"/>
    <property type="molecule type" value="Genomic_DNA"/>
</dbReference>
<feature type="domain" description="HTH merR-type" evidence="1">
    <location>
        <begin position="9"/>
        <end position="55"/>
    </location>
</feature>
<protein>
    <submittedName>
        <fullName evidence="2">Helix-turn-helix domain-containing protein</fullName>
    </submittedName>
</protein>
<reference evidence="3 4" key="2">
    <citation type="submission" date="2020-02" db="EMBL/GenBank/DDBJ databases">
        <authorList>
            <person name="Sun Q."/>
            <person name="Inoue M."/>
        </authorList>
    </citation>
    <scope>NUCLEOTIDE SEQUENCE [LARGE SCALE GENOMIC DNA]</scope>
    <source>
        <strain evidence="3 4">KCTC 22478</strain>
    </source>
</reference>
<dbReference type="PROSITE" id="PS50937">
    <property type="entry name" value="HTH_MERR_2"/>
    <property type="match status" value="1"/>
</dbReference>
<dbReference type="EMBL" id="JAAEDK010000031">
    <property type="protein sequence ID" value="MBR0660470.1"/>
    <property type="molecule type" value="Genomic_DNA"/>
</dbReference>
<dbReference type="InterPro" id="IPR009061">
    <property type="entry name" value="DNA-bd_dom_put_sf"/>
</dbReference>
<dbReference type="InterPro" id="IPR000551">
    <property type="entry name" value="MerR-type_HTH_dom"/>
</dbReference>
<gene>
    <name evidence="3" type="ORF">GWK15_14895</name>
    <name evidence="2" type="ORF">GXW75_14515</name>
</gene>
<dbReference type="Proteomes" id="UP001138708">
    <property type="component" value="Unassembled WGS sequence"/>
</dbReference>
<sequence>MTDDKEPLLLTAPEVAQIFGIGVRTLWNWERDGILRPATRICGRRYYARADVERLIRSGWL</sequence>
<organism evidence="2 5">
    <name type="scientific">Neoroseomonas oryzicola</name>
    <dbReference type="NCBI Taxonomy" id="535904"/>
    <lineage>
        <taxon>Bacteria</taxon>
        <taxon>Pseudomonadati</taxon>
        <taxon>Pseudomonadota</taxon>
        <taxon>Alphaproteobacteria</taxon>
        <taxon>Acetobacterales</taxon>
        <taxon>Acetobacteraceae</taxon>
        <taxon>Neoroseomonas</taxon>
    </lineage>
</organism>
<dbReference type="InterPro" id="IPR041657">
    <property type="entry name" value="HTH_17"/>
</dbReference>
<reference evidence="2" key="3">
    <citation type="journal article" date="2021" name="Syst. Appl. Microbiol.">
        <title>Roseomonas hellenica sp. nov., isolated from roots of wild-growing Alkanna tinctoria.</title>
        <authorList>
            <person name="Rat A."/>
            <person name="Naranjo H.D."/>
            <person name="Lebbe L."/>
            <person name="Cnockaert M."/>
            <person name="Krigas N."/>
            <person name="Grigoriadou K."/>
            <person name="Maloupa E."/>
            <person name="Willems A."/>
        </authorList>
    </citation>
    <scope>NUCLEOTIDE SEQUENCE</scope>
    <source>
        <strain evidence="2">LMG 31161</strain>
    </source>
</reference>
<dbReference type="RefSeq" id="WP_168042150.1">
    <property type="nucleotide sequence ID" value="NZ_JAAEDK010000031.1"/>
</dbReference>
<dbReference type="Gene3D" id="1.10.1660.10">
    <property type="match status" value="1"/>
</dbReference>
<proteinExistence type="predicted"/>
<dbReference type="AlphaFoldDB" id="A0A9X9WJG0"/>
<dbReference type="Pfam" id="PF12728">
    <property type="entry name" value="HTH_17"/>
    <property type="match status" value="1"/>
</dbReference>
<dbReference type="Proteomes" id="UP000746741">
    <property type="component" value="Unassembled WGS sequence"/>
</dbReference>
<keyword evidence="4" id="KW-1185">Reference proteome</keyword>
<accession>A0A9X9WJG0</accession>
<reference evidence="2" key="1">
    <citation type="submission" date="2020-01" db="EMBL/GenBank/DDBJ databases">
        <authorList>
            <person name="Rat A."/>
        </authorList>
    </citation>
    <scope>NUCLEOTIDE SEQUENCE</scope>
    <source>
        <strain evidence="2">LMG 31161</strain>
    </source>
</reference>
<evidence type="ECO:0000313" key="2">
    <source>
        <dbReference type="EMBL" id="MBR0660470.1"/>
    </source>
</evidence>
<evidence type="ECO:0000313" key="3">
    <source>
        <dbReference type="EMBL" id="NKE18238.1"/>
    </source>
</evidence>